<feature type="transmembrane region" description="Helical" evidence="2">
    <location>
        <begin position="160"/>
        <end position="177"/>
    </location>
</feature>
<dbReference type="AlphaFoldDB" id="A0A2T3A915"/>
<evidence type="ECO:0000313" key="3">
    <source>
        <dbReference type="EMBL" id="PSR86981.1"/>
    </source>
</evidence>
<proteinExistence type="predicted"/>
<evidence type="ECO:0000256" key="2">
    <source>
        <dbReference type="SAM" id="Phobius"/>
    </source>
</evidence>
<reference evidence="3 4" key="1">
    <citation type="journal article" date="2018" name="Mycol. Prog.">
        <title>Coniella lustricola, a new species from submerged detritus.</title>
        <authorList>
            <person name="Raudabaugh D.B."/>
            <person name="Iturriaga T."/>
            <person name="Carver A."/>
            <person name="Mondo S."/>
            <person name="Pangilinan J."/>
            <person name="Lipzen A."/>
            <person name="He G."/>
            <person name="Amirebrahimi M."/>
            <person name="Grigoriev I.V."/>
            <person name="Miller A.N."/>
        </authorList>
    </citation>
    <scope>NUCLEOTIDE SEQUENCE [LARGE SCALE GENOMIC DNA]</scope>
    <source>
        <strain evidence="3 4">B22-T-1</strain>
    </source>
</reference>
<keyword evidence="4" id="KW-1185">Reference proteome</keyword>
<accession>A0A2T3A915</accession>
<dbReference type="InParanoid" id="A0A2T3A915"/>
<organism evidence="3 4">
    <name type="scientific">Coniella lustricola</name>
    <dbReference type="NCBI Taxonomy" id="2025994"/>
    <lineage>
        <taxon>Eukaryota</taxon>
        <taxon>Fungi</taxon>
        <taxon>Dikarya</taxon>
        <taxon>Ascomycota</taxon>
        <taxon>Pezizomycotina</taxon>
        <taxon>Sordariomycetes</taxon>
        <taxon>Sordariomycetidae</taxon>
        <taxon>Diaporthales</taxon>
        <taxon>Schizoparmaceae</taxon>
        <taxon>Coniella</taxon>
    </lineage>
</organism>
<keyword evidence="2" id="KW-1133">Transmembrane helix</keyword>
<dbReference type="EMBL" id="KZ678435">
    <property type="protein sequence ID" value="PSR86981.1"/>
    <property type="molecule type" value="Genomic_DNA"/>
</dbReference>
<keyword evidence="2" id="KW-0472">Membrane</keyword>
<evidence type="ECO:0000256" key="1">
    <source>
        <dbReference type="SAM" id="MobiDB-lite"/>
    </source>
</evidence>
<keyword evidence="2" id="KW-0812">Transmembrane</keyword>
<feature type="region of interest" description="Disordered" evidence="1">
    <location>
        <begin position="1"/>
        <end position="20"/>
    </location>
</feature>
<sequence>MTKSRGCEHGQTAPSTSIRAETELFILAPRHNDSKQPSKQHTTPQKASAVLHMHSLTHLHTLRQVRMELDLAVPRSASQRASKCIHMQDLGHVQAMPLLIADLAPTRPQFETPVGHNGCAGRWLVGALWPLPRRKRNITFQRLLLLHPASRSQTRIVNRYFFLFYCAVLSTYLKLVCNN</sequence>
<name>A0A2T3A915_9PEZI</name>
<protein>
    <submittedName>
        <fullName evidence="3">Uncharacterized protein</fullName>
    </submittedName>
</protein>
<dbReference type="Proteomes" id="UP000241462">
    <property type="component" value="Unassembled WGS sequence"/>
</dbReference>
<evidence type="ECO:0000313" key="4">
    <source>
        <dbReference type="Proteomes" id="UP000241462"/>
    </source>
</evidence>
<gene>
    <name evidence="3" type="ORF">BD289DRAFT_246706</name>
</gene>